<feature type="domain" description="Lcl C-terminal" evidence="1">
    <location>
        <begin position="428"/>
        <end position="526"/>
    </location>
</feature>
<dbReference type="Pfam" id="PF07603">
    <property type="entry name" value="Lcl_C"/>
    <property type="match status" value="1"/>
</dbReference>
<dbReference type="SUPFAM" id="SSF141072">
    <property type="entry name" value="CalX-like"/>
    <property type="match status" value="2"/>
</dbReference>
<dbReference type="Proteomes" id="UP001524460">
    <property type="component" value="Unassembled WGS sequence"/>
</dbReference>
<proteinExistence type="predicted"/>
<dbReference type="Gene3D" id="2.60.40.2030">
    <property type="match status" value="2"/>
</dbReference>
<dbReference type="InterPro" id="IPR011460">
    <property type="entry name" value="Lcl_C"/>
</dbReference>
<gene>
    <name evidence="2" type="ORF">NHN17_18905</name>
</gene>
<organism evidence="2 3">
    <name type="scientific">Photobacterium pectinilyticum</name>
    <dbReference type="NCBI Taxonomy" id="2906793"/>
    <lineage>
        <taxon>Bacteria</taxon>
        <taxon>Pseudomonadati</taxon>
        <taxon>Pseudomonadota</taxon>
        <taxon>Gammaproteobacteria</taxon>
        <taxon>Vibrionales</taxon>
        <taxon>Vibrionaceae</taxon>
        <taxon>Photobacterium</taxon>
    </lineage>
</organism>
<dbReference type="PROSITE" id="PS51257">
    <property type="entry name" value="PROKAR_LIPOPROTEIN"/>
    <property type="match status" value="1"/>
</dbReference>
<dbReference type="InterPro" id="IPR038081">
    <property type="entry name" value="CalX-like_sf"/>
</dbReference>
<reference evidence="2 3" key="1">
    <citation type="submission" date="2022-07" db="EMBL/GenBank/DDBJ databases">
        <title>Photobacterium pectinilyticum sp. nov., a marine bacterium isolated from surface seawater of Qingdao offshore.</title>
        <authorList>
            <person name="Wang X."/>
        </authorList>
    </citation>
    <scope>NUCLEOTIDE SEQUENCE [LARGE SCALE GENOMIC DNA]</scope>
    <source>
        <strain evidence="2 3">ZSDE20</strain>
    </source>
</reference>
<evidence type="ECO:0000313" key="3">
    <source>
        <dbReference type="Proteomes" id="UP001524460"/>
    </source>
</evidence>
<evidence type="ECO:0000313" key="2">
    <source>
        <dbReference type="EMBL" id="MCQ1060118.1"/>
    </source>
</evidence>
<name>A0ABT1N5U6_9GAMM</name>
<accession>A0ABT1N5U6</accession>
<sequence length="529" mass="58086">MKNRFVLALLPLAVMAGCDDSSKDDGKSGTIPSISIPKTVTLTEPRNAGDVLEQTLRVTLSQTLDRDMIAHLKVELDTAAAGDDKFANLIIEDQSVRIIKGNRTAEFSYKVLNNNLYQDDVTLFINLSVDENAGVTLGDNQTLITIKNSDDVPVFEFDEYQAYVQEGASYTLKGRLSHYTDKDVVLPLAISGNALYNIDYTLSTDTLLVPAKQLEAQLVIDVIEDGIPEGGEAAVLTINKPENATAGKVDEFTMVIPGDLGLNDTGMVKHWDGYSLIDAPSSEYPNQDAGFGRDTDSDRHDNGAHGFSFQKLDHAGNTLPSSAPNWHCVKDDVTGLVFEHKTPEMDPVVLSDDEISEMVRDYLRGEGMLPYPEHYGHWHAVSYKYLWYNPSSSTNGGQPWVKGPGFGNGAYPVNRYCAYPNTESPSYNSRARNCDTDNFLSVMNNAGVCGFTDWRLPTVSEIMSMVNYAEDLPVGAIDYFPNIQTGQFWTASSAVENNASAWCYDADEELVKLCHKGQANHVIAVRGGI</sequence>
<comment type="caution">
    <text evidence="2">The sequence shown here is derived from an EMBL/GenBank/DDBJ whole genome shotgun (WGS) entry which is preliminary data.</text>
</comment>
<dbReference type="RefSeq" id="WP_255044204.1">
    <property type="nucleotide sequence ID" value="NZ_JANEYT010000057.1"/>
</dbReference>
<protein>
    <submittedName>
        <fullName evidence="2">DUF1566 domain-containing protein</fullName>
    </submittedName>
</protein>
<keyword evidence="3" id="KW-1185">Reference proteome</keyword>
<evidence type="ECO:0000259" key="1">
    <source>
        <dbReference type="Pfam" id="PF07603"/>
    </source>
</evidence>
<dbReference type="EMBL" id="JANEYT010000057">
    <property type="protein sequence ID" value="MCQ1060118.1"/>
    <property type="molecule type" value="Genomic_DNA"/>
</dbReference>